<dbReference type="FunFam" id="3.30.70.270:FF:000001">
    <property type="entry name" value="Diguanylate cyclase domain protein"/>
    <property type="match status" value="1"/>
</dbReference>
<dbReference type="InterPro" id="IPR029787">
    <property type="entry name" value="Nucleotide_cyclase"/>
</dbReference>
<accession>C4LFT4</accession>
<feature type="transmembrane region" description="Helical" evidence="4">
    <location>
        <begin position="41"/>
        <end position="58"/>
    </location>
</feature>
<dbReference type="Gene3D" id="3.30.70.270">
    <property type="match status" value="1"/>
</dbReference>
<gene>
    <name evidence="6" type="ordered locus">Tola_1843</name>
</gene>
<keyword evidence="4" id="KW-1133">Transmembrane helix</keyword>
<dbReference type="PROSITE" id="PS50887">
    <property type="entry name" value="GGDEF"/>
    <property type="match status" value="1"/>
</dbReference>
<feature type="transmembrane region" description="Helical" evidence="4">
    <location>
        <begin position="156"/>
        <end position="173"/>
    </location>
</feature>
<dbReference type="CDD" id="cd01949">
    <property type="entry name" value="GGDEF"/>
    <property type="match status" value="1"/>
</dbReference>
<dbReference type="RefSeq" id="WP_015878922.1">
    <property type="nucleotide sequence ID" value="NC_012691.1"/>
</dbReference>
<dbReference type="Proteomes" id="UP000009073">
    <property type="component" value="Chromosome"/>
</dbReference>
<dbReference type="OrthoDB" id="73375at2"/>
<evidence type="ECO:0000259" key="5">
    <source>
        <dbReference type="PROSITE" id="PS50887"/>
    </source>
</evidence>
<dbReference type="NCBIfam" id="TIGR00254">
    <property type="entry name" value="GGDEF"/>
    <property type="match status" value="1"/>
</dbReference>
<keyword evidence="4" id="KW-0472">Membrane</keyword>
<dbReference type="GO" id="GO:1902201">
    <property type="term" value="P:negative regulation of bacterial-type flagellum-dependent cell motility"/>
    <property type="evidence" value="ECO:0007669"/>
    <property type="project" value="TreeGrafter"/>
</dbReference>
<feature type="domain" description="GGDEF" evidence="5">
    <location>
        <begin position="255"/>
        <end position="390"/>
    </location>
</feature>
<evidence type="ECO:0000313" key="7">
    <source>
        <dbReference type="Proteomes" id="UP000009073"/>
    </source>
</evidence>
<dbReference type="AlphaFoldDB" id="C4LFT4"/>
<keyword evidence="7" id="KW-1185">Reference proteome</keyword>
<feature type="transmembrane region" description="Helical" evidence="4">
    <location>
        <begin position="96"/>
        <end position="115"/>
    </location>
</feature>
<evidence type="ECO:0000256" key="4">
    <source>
        <dbReference type="SAM" id="Phobius"/>
    </source>
</evidence>
<feature type="transmembrane region" description="Helical" evidence="4">
    <location>
        <begin position="6"/>
        <end position="29"/>
    </location>
</feature>
<comment type="catalytic activity">
    <reaction evidence="3">
        <text>2 GTP = 3',3'-c-di-GMP + 2 diphosphate</text>
        <dbReference type="Rhea" id="RHEA:24898"/>
        <dbReference type="ChEBI" id="CHEBI:33019"/>
        <dbReference type="ChEBI" id="CHEBI:37565"/>
        <dbReference type="ChEBI" id="CHEBI:58805"/>
        <dbReference type="EC" id="2.7.7.65"/>
    </reaction>
</comment>
<dbReference type="STRING" id="595494.Tola_1843"/>
<reference evidence="7" key="1">
    <citation type="submission" date="2009-05" db="EMBL/GenBank/DDBJ databases">
        <title>Complete sequence of Tolumonas auensis DSM 9187.</title>
        <authorList>
            <consortium name="US DOE Joint Genome Institute"/>
            <person name="Lucas S."/>
            <person name="Copeland A."/>
            <person name="Lapidus A."/>
            <person name="Glavina del Rio T."/>
            <person name="Tice H."/>
            <person name="Bruce D."/>
            <person name="Goodwin L."/>
            <person name="Pitluck S."/>
            <person name="Chertkov O."/>
            <person name="Brettin T."/>
            <person name="Detter J.C."/>
            <person name="Han C."/>
            <person name="Larimer F."/>
            <person name="Land M."/>
            <person name="Hauser L."/>
            <person name="Kyrpides N."/>
            <person name="Mikhailova N."/>
            <person name="Spring S."/>
            <person name="Beller H."/>
        </authorList>
    </citation>
    <scope>NUCLEOTIDE SEQUENCE [LARGE SCALE GENOMIC DNA]</scope>
    <source>
        <strain evidence="7">DSM 9187 / TA4</strain>
    </source>
</reference>
<evidence type="ECO:0000256" key="1">
    <source>
        <dbReference type="ARBA" id="ARBA00001946"/>
    </source>
</evidence>
<dbReference type="InterPro" id="IPR000160">
    <property type="entry name" value="GGDEF_dom"/>
</dbReference>
<keyword evidence="4" id="KW-0812">Transmembrane</keyword>
<dbReference type="HOGENOM" id="CLU_000445_11_1_6"/>
<dbReference type="SUPFAM" id="SSF55073">
    <property type="entry name" value="Nucleotide cyclase"/>
    <property type="match status" value="1"/>
</dbReference>
<dbReference type="EC" id="2.7.7.65" evidence="2"/>
<name>C4LFT4_TOLAT</name>
<organism evidence="6 7">
    <name type="scientific">Tolumonas auensis (strain DSM 9187 / NBRC 110442 / TA 4)</name>
    <dbReference type="NCBI Taxonomy" id="595494"/>
    <lineage>
        <taxon>Bacteria</taxon>
        <taxon>Pseudomonadati</taxon>
        <taxon>Pseudomonadota</taxon>
        <taxon>Gammaproteobacteria</taxon>
        <taxon>Aeromonadales</taxon>
        <taxon>Aeromonadaceae</taxon>
        <taxon>Tolumonas</taxon>
    </lineage>
</organism>
<dbReference type="GO" id="GO:0043709">
    <property type="term" value="P:cell adhesion involved in single-species biofilm formation"/>
    <property type="evidence" value="ECO:0007669"/>
    <property type="project" value="TreeGrafter"/>
</dbReference>
<dbReference type="GO" id="GO:0052621">
    <property type="term" value="F:diguanylate cyclase activity"/>
    <property type="evidence" value="ECO:0007669"/>
    <property type="project" value="UniProtKB-EC"/>
</dbReference>
<dbReference type="InterPro" id="IPR050469">
    <property type="entry name" value="Diguanylate_Cyclase"/>
</dbReference>
<dbReference type="KEGG" id="tau:Tola_1843"/>
<reference evidence="6 7" key="2">
    <citation type="journal article" date="2011" name="Stand. Genomic Sci.">
        <title>Complete genome sequence of Tolumonas auensis type strain (TA 4).</title>
        <authorList>
            <person name="Chertkov O."/>
            <person name="Copeland A."/>
            <person name="Lucas S."/>
            <person name="Lapidus A."/>
            <person name="Berry K.W."/>
            <person name="Detter J.C."/>
            <person name="Del Rio T.G."/>
            <person name="Hammon N."/>
            <person name="Dalin E."/>
            <person name="Tice H."/>
            <person name="Pitluck S."/>
            <person name="Richardson P."/>
            <person name="Bruce D."/>
            <person name="Goodwin L."/>
            <person name="Han C."/>
            <person name="Tapia R."/>
            <person name="Saunders E."/>
            <person name="Schmutz J."/>
            <person name="Brettin T."/>
            <person name="Larimer F."/>
            <person name="Land M."/>
            <person name="Hauser L."/>
            <person name="Spring S."/>
            <person name="Rohde M."/>
            <person name="Kyrpides N.C."/>
            <person name="Ivanova N."/>
            <person name="Goker M."/>
            <person name="Beller H.R."/>
            <person name="Klenk H.P."/>
            <person name="Woyke T."/>
        </authorList>
    </citation>
    <scope>NUCLEOTIDE SEQUENCE [LARGE SCALE GENOMIC DNA]</scope>
    <source>
        <strain evidence="7">DSM 9187 / TA4</strain>
    </source>
</reference>
<protein>
    <recommendedName>
        <fullName evidence="2">diguanylate cyclase</fullName>
        <ecNumber evidence="2">2.7.7.65</ecNumber>
    </recommendedName>
</protein>
<dbReference type="eggNOG" id="COG3706">
    <property type="taxonomic scope" value="Bacteria"/>
</dbReference>
<sequence length="392" mass="44001">MDIIHLDIKSMMLMCVFIGFLISGGLAALLRDRYVCPGMPYWVIGFCFFTLGIFFAVYRAYAPLWVSVFFGNAFSFIGTNLLWLGLLQYNQRLKSVHYSILAFSLLIALLLLFMLHTGVPEIKRAELVSFVFNVQSILCIREALKDRAQYESGRLMFALTCILATAGSLLRFLTYQYEPSYSLLNTNISNLLLVFNVIIVLLGLSFSIMLITSQWLQQKLAAFASYDALTGIYNRYGLNEQSAALFNSDGKLSATDYSVAMIDIDYFKKTNDDYGHPVGDAVLKEVAERLRQNIRHHDILARYGGEEFIVVLPGTNITDALHWAERVRAQVAAKPIQVDQHAIQITLSIGVVALPGKDKHSAFDEAIRQADIALYQAKENGRNQVRCFGAVV</sequence>
<dbReference type="SMART" id="SM00267">
    <property type="entry name" value="GGDEF"/>
    <property type="match status" value="1"/>
</dbReference>
<proteinExistence type="predicted"/>
<feature type="transmembrane region" description="Helical" evidence="4">
    <location>
        <begin position="193"/>
        <end position="211"/>
    </location>
</feature>
<evidence type="ECO:0000313" key="6">
    <source>
        <dbReference type="EMBL" id="ACQ93451.1"/>
    </source>
</evidence>
<evidence type="ECO:0000256" key="3">
    <source>
        <dbReference type="ARBA" id="ARBA00034247"/>
    </source>
</evidence>
<dbReference type="EMBL" id="CP001616">
    <property type="protein sequence ID" value="ACQ93451.1"/>
    <property type="molecule type" value="Genomic_DNA"/>
</dbReference>
<dbReference type="PANTHER" id="PTHR45138">
    <property type="entry name" value="REGULATORY COMPONENTS OF SENSORY TRANSDUCTION SYSTEM"/>
    <property type="match status" value="1"/>
</dbReference>
<comment type="cofactor">
    <cofactor evidence="1">
        <name>Mg(2+)</name>
        <dbReference type="ChEBI" id="CHEBI:18420"/>
    </cofactor>
</comment>
<dbReference type="Pfam" id="PF00990">
    <property type="entry name" value="GGDEF"/>
    <property type="match status" value="1"/>
</dbReference>
<dbReference type="GO" id="GO:0005886">
    <property type="term" value="C:plasma membrane"/>
    <property type="evidence" value="ECO:0007669"/>
    <property type="project" value="TreeGrafter"/>
</dbReference>
<dbReference type="InterPro" id="IPR043128">
    <property type="entry name" value="Rev_trsase/Diguanyl_cyclase"/>
</dbReference>
<evidence type="ECO:0000256" key="2">
    <source>
        <dbReference type="ARBA" id="ARBA00012528"/>
    </source>
</evidence>
<feature type="transmembrane region" description="Helical" evidence="4">
    <location>
        <begin position="64"/>
        <end position="84"/>
    </location>
</feature>
<dbReference type="PANTHER" id="PTHR45138:SF9">
    <property type="entry name" value="DIGUANYLATE CYCLASE DGCM-RELATED"/>
    <property type="match status" value="1"/>
</dbReference>